<dbReference type="RefSeq" id="WP_420916738.1">
    <property type="nucleotide sequence ID" value="NZ_BQKE01000003.1"/>
</dbReference>
<dbReference type="InterPro" id="IPR018631">
    <property type="entry name" value="AAA-ATPase-like_dom"/>
</dbReference>
<reference evidence="2 3" key="1">
    <citation type="submission" date="2021-12" db="EMBL/GenBank/DDBJ databases">
        <title>Genome sequencing of bacteria with rrn-lacking chromosome and rrn-plasmid.</title>
        <authorList>
            <person name="Anda M."/>
            <person name="Iwasaki W."/>
        </authorList>
    </citation>
    <scope>NUCLEOTIDE SEQUENCE [LARGE SCALE GENOMIC DNA]</scope>
    <source>
        <strain evidence="2 3">NBRC 15940</strain>
    </source>
</reference>
<comment type="caution">
    <text evidence="2">The sequence shown here is derived from an EMBL/GenBank/DDBJ whole genome shotgun (WGS) entry which is preliminary data.</text>
</comment>
<dbReference type="AlphaFoldDB" id="A0AAN4W2G7"/>
<sequence length="36" mass="4380">MKRLPIGQSDFRQIRKEDGYYIDKSLFIEELMHNHA</sequence>
<dbReference type="Proteomes" id="UP001310022">
    <property type="component" value="Unassembled WGS sequence"/>
</dbReference>
<gene>
    <name evidence="2" type="ORF">PEDI_42160</name>
</gene>
<keyword evidence="3" id="KW-1185">Reference proteome</keyword>
<accession>A0AAN4W2G7</accession>
<evidence type="ECO:0000313" key="3">
    <source>
        <dbReference type="Proteomes" id="UP001310022"/>
    </source>
</evidence>
<name>A0AAN4W2G7_9BACT</name>
<organism evidence="2 3">
    <name type="scientific">Persicobacter diffluens</name>
    <dbReference type="NCBI Taxonomy" id="981"/>
    <lineage>
        <taxon>Bacteria</taxon>
        <taxon>Pseudomonadati</taxon>
        <taxon>Bacteroidota</taxon>
        <taxon>Cytophagia</taxon>
        <taxon>Cytophagales</taxon>
        <taxon>Persicobacteraceae</taxon>
        <taxon>Persicobacter</taxon>
    </lineage>
</organism>
<protein>
    <recommendedName>
        <fullName evidence="1">AAA-ATPase-like domain-containing protein</fullName>
    </recommendedName>
</protein>
<proteinExistence type="predicted"/>
<dbReference type="Pfam" id="PF09820">
    <property type="entry name" value="AAA-ATPase_like"/>
    <property type="match status" value="1"/>
</dbReference>
<feature type="domain" description="AAA-ATPase-like" evidence="1">
    <location>
        <begin position="5"/>
        <end position="34"/>
    </location>
</feature>
<dbReference type="EMBL" id="BQKE01000003">
    <property type="protein sequence ID" value="GJM63664.1"/>
    <property type="molecule type" value="Genomic_DNA"/>
</dbReference>
<evidence type="ECO:0000259" key="1">
    <source>
        <dbReference type="Pfam" id="PF09820"/>
    </source>
</evidence>
<evidence type="ECO:0000313" key="2">
    <source>
        <dbReference type="EMBL" id="GJM63664.1"/>
    </source>
</evidence>